<reference evidence="2" key="1">
    <citation type="journal article" date="2023" name="Nat. Plants">
        <title>Single-cell RNA sequencing provides a high-resolution roadmap for understanding the multicellular compartmentation of specialized metabolism.</title>
        <authorList>
            <person name="Sun S."/>
            <person name="Shen X."/>
            <person name="Li Y."/>
            <person name="Li Y."/>
            <person name="Wang S."/>
            <person name="Li R."/>
            <person name="Zhang H."/>
            <person name="Shen G."/>
            <person name="Guo B."/>
            <person name="Wei J."/>
            <person name="Xu J."/>
            <person name="St-Pierre B."/>
            <person name="Chen S."/>
            <person name="Sun C."/>
        </authorList>
    </citation>
    <scope>NUCLEOTIDE SEQUENCE [LARGE SCALE GENOMIC DNA]</scope>
</reference>
<accession>A0ACC0AGR2</accession>
<sequence length="339" mass="37428">MPSCYMRNGKYETSGMWITDTIHKRRITKTIASSSMVVAIDPNSSFSKIDLPLGATGPESVAMDPNGEGPYVAINDGRVLKYLGPDLGFVDFAYTSSNRTKELCDGEKDLSLAETCGRPLGFSFDTIRDFYILLMHFSVFLCAEGVPLKFPTGIDVDPLTGDVYVSDASLTFDLRNISQPNFVGDDTGRLIKYNSRTKEVKVLLKGLSVPIGPAVSLDRTFVLFSEYKTKRIKKYWLTGLKANTAEIILDLPGNPSKVKRASTPGEFWVAVTVYNRLPTGQVITPHGFRINSAGVTLQQKDFQGQYTNLPVSVVQEYNGRSLYIGSRGVTFVGIYSINY</sequence>
<evidence type="ECO:0000313" key="1">
    <source>
        <dbReference type="EMBL" id="KAI5660118.1"/>
    </source>
</evidence>
<gene>
    <name evidence="1" type="ORF">M9H77_28911</name>
</gene>
<proteinExistence type="predicted"/>
<name>A0ACC0AGR2_CATRO</name>
<organism evidence="1 2">
    <name type="scientific">Catharanthus roseus</name>
    <name type="common">Madagascar periwinkle</name>
    <name type="synonym">Vinca rosea</name>
    <dbReference type="NCBI Taxonomy" id="4058"/>
    <lineage>
        <taxon>Eukaryota</taxon>
        <taxon>Viridiplantae</taxon>
        <taxon>Streptophyta</taxon>
        <taxon>Embryophyta</taxon>
        <taxon>Tracheophyta</taxon>
        <taxon>Spermatophyta</taxon>
        <taxon>Magnoliopsida</taxon>
        <taxon>eudicotyledons</taxon>
        <taxon>Gunneridae</taxon>
        <taxon>Pentapetalae</taxon>
        <taxon>asterids</taxon>
        <taxon>lamiids</taxon>
        <taxon>Gentianales</taxon>
        <taxon>Apocynaceae</taxon>
        <taxon>Rauvolfioideae</taxon>
        <taxon>Vinceae</taxon>
        <taxon>Catharanthinae</taxon>
        <taxon>Catharanthus</taxon>
    </lineage>
</organism>
<comment type="caution">
    <text evidence="1">The sequence shown here is derived from an EMBL/GenBank/DDBJ whole genome shotgun (WGS) entry which is preliminary data.</text>
</comment>
<dbReference type="Proteomes" id="UP001060085">
    <property type="component" value="Linkage Group LG06"/>
</dbReference>
<dbReference type="EMBL" id="CM044706">
    <property type="protein sequence ID" value="KAI5660118.1"/>
    <property type="molecule type" value="Genomic_DNA"/>
</dbReference>
<protein>
    <submittedName>
        <fullName evidence="1">Uncharacterized protein</fullName>
    </submittedName>
</protein>
<evidence type="ECO:0000313" key="2">
    <source>
        <dbReference type="Proteomes" id="UP001060085"/>
    </source>
</evidence>
<keyword evidence="2" id="KW-1185">Reference proteome</keyword>